<dbReference type="NCBIfam" id="TIGR03696">
    <property type="entry name" value="Rhs_assc_core"/>
    <property type="match status" value="1"/>
</dbReference>
<name>A0A2P2E2Y4_9LEPT</name>
<dbReference type="PANTHER" id="PTHR32305:SF15">
    <property type="entry name" value="PROTEIN RHSA-RELATED"/>
    <property type="match status" value="1"/>
</dbReference>
<dbReference type="Proteomes" id="UP000245133">
    <property type="component" value="Unassembled WGS sequence"/>
</dbReference>
<reference evidence="4 5" key="1">
    <citation type="submission" date="2018-02" db="EMBL/GenBank/DDBJ databases">
        <title>Novel Leptospira species isolated from soil and water in Japan.</title>
        <authorList>
            <person name="Nakao R."/>
            <person name="Masuzawa T."/>
        </authorList>
    </citation>
    <scope>NUCLEOTIDE SEQUENCE [LARGE SCALE GENOMIC DNA]</scope>
    <source>
        <strain evidence="4 5">YH101</strain>
    </source>
</reference>
<dbReference type="EMBL" id="BFBB01000008">
    <property type="protein sequence ID" value="GBF51221.1"/>
    <property type="molecule type" value="Genomic_DNA"/>
</dbReference>
<keyword evidence="5" id="KW-1185">Reference proteome</keyword>
<gene>
    <name evidence="4" type="ORF">LPTSP4_27530</name>
</gene>
<dbReference type="RefSeq" id="WP_244594416.1">
    <property type="nucleotide sequence ID" value="NZ_BFBB01000008.1"/>
</dbReference>
<dbReference type="AlphaFoldDB" id="A0A2P2E2Y4"/>
<dbReference type="InterPro" id="IPR050708">
    <property type="entry name" value="T6SS_VgrG/RHS"/>
</dbReference>
<accession>A0A2P2E2Y4</accession>
<comment type="caution">
    <text evidence="4">The sequence shown here is derived from an EMBL/GenBank/DDBJ whole genome shotgun (WGS) entry which is preliminary data.</text>
</comment>
<proteinExistence type="predicted"/>
<sequence length="142" mass="14995">MGAGEGESGTPVWLLGIGNGVPANTPSVSNETSSGGGGGSSSSGSTRITGMYFYHPDHLGSITMITDGNGNVLAGGERGGKSHITYKPYGEILRTDSYGPDITKFKYTGQEEDRETGLFYYKARFYDAGLGRYISNDGMVFP</sequence>
<evidence type="ECO:0000259" key="3">
    <source>
        <dbReference type="Pfam" id="PF25023"/>
    </source>
</evidence>
<evidence type="ECO:0000313" key="4">
    <source>
        <dbReference type="EMBL" id="GBF51221.1"/>
    </source>
</evidence>
<keyword evidence="1" id="KW-0677">Repeat</keyword>
<protein>
    <submittedName>
        <fullName evidence="4">RHS repeat-associated core domain protein</fullName>
    </submittedName>
</protein>
<evidence type="ECO:0000256" key="1">
    <source>
        <dbReference type="ARBA" id="ARBA00022737"/>
    </source>
</evidence>
<feature type="compositionally biased region" description="Polar residues" evidence="2">
    <location>
        <begin position="23"/>
        <end position="32"/>
    </location>
</feature>
<evidence type="ECO:0000256" key="2">
    <source>
        <dbReference type="SAM" id="MobiDB-lite"/>
    </source>
</evidence>
<organism evidence="4 5">
    <name type="scientific">Leptospira ryugenii</name>
    <dbReference type="NCBI Taxonomy" id="1917863"/>
    <lineage>
        <taxon>Bacteria</taxon>
        <taxon>Pseudomonadati</taxon>
        <taxon>Spirochaetota</taxon>
        <taxon>Spirochaetia</taxon>
        <taxon>Leptospirales</taxon>
        <taxon>Leptospiraceae</taxon>
        <taxon>Leptospira</taxon>
    </lineage>
</organism>
<feature type="region of interest" description="Disordered" evidence="2">
    <location>
        <begin position="23"/>
        <end position="44"/>
    </location>
</feature>
<dbReference type="PANTHER" id="PTHR32305">
    <property type="match status" value="1"/>
</dbReference>
<dbReference type="Pfam" id="PF25023">
    <property type="entry name" value="TEN_YD-shell"/>
    <property type="match status" value="1"/>
</dbReference>
<feature type="domain" description="Teneurin-like YD-shell" evidence="3">
    <location>
        <begin position="51"/>
        <end position="137"/>
    </location>
</feature>
<dbReference type="InterPro" id="IPR056823">
    <property type="entry name" value="TEN-like_YD-shell"/>
</dbReference>
<dbReference type="Gene3D" id="2.180.10.10">
    <property type="entry name" value="RHS repeat-associated core"/>
    <property type="match status" value="1"/>
</dbReference>
<dbReference type="InterPro" id="IPR022385">
    <property type="entry name" value="Rhs_assc_core"/>
</dbReference>
<evidence type="ECO:0000313" key="5">
    <source>
        <dbReference type="Proteomes" id="UP000245133"/>
    </source>
</evidence>